<evidence type="ECO:0000256" key="1">
    <source>
        <dbReference type="SAM" id="MobiDB-lite"/>
    </source>
</evidence>
<reference evidence="3" key="1">
    <citation type="submission" date="2014-11" db="EMBL/GenBank/DDBJ databases">
        <authorList>
            <person name="Otto D Thomas"/>
            <person name="Naeem Raeece"/>
        </authorList>
    </citation>
    <scope>NUCLEOTIDE SEQUENCE</scope>
</reference>
<protein>
    <recommendedName>
        <fullName evidence="2">Haem-binding uptake Tiki superfamily ChaN domain-containing protein</fullName>
    </recommendedName>
</protein>
<dbReference type="VEuPathDB" id="CryptoDB:Cvel_22749"/>
<gene>
    <name evidence="3" type="ORF">Cvel_22749</name>
</gene>
<evidence type="ECO:0000259" key="2">
    <source>
        <dbReference type="Pfam" id="PF04187"/>
    </source>
</evidence>
<dbReference type="CDD" id="cd14727">
    <property type="entry name" value="ChanN-like"/>
    <property type="match status" value="1"/>
</dbReference>
<dbReference type="InterPro" id="IPR007314">
    <property type="entry name" value="Cofac_haem-bd_dom"/>
</dbReference>
<dbReference type="AlphaFoldDB" id="A0A0G4GP38"/>
<feature type="region of interest" description="Disordered" evidence="1">
    <location>
        <begin position="560"/>
        <end position="594"/>
    </location>
</feature>
<evidence type="ECO:0000313" key="3">
    <source>
        <dbReference type="EMBL" id="CEM32050.1"/>
    </source>
</evidence>
<dbReference type="Gene3D" id="3.40.50.11550">
    <property type="match status" value="1"/>
</dbReference>
<proteinExistence type="predicted"/>
<dbReference type="EMBL" id="CDMZ01001403">
    <property type="protein sequence ID" value="CEM32050.1"/>
    <property type="molecule type" value="Genomic_DNA"/>
</dbReference>
<dbReference type="SUPFAM" id="SSF159501">
    <property type="entry name" value="EreA/ChaN-like"/>
    <property type="match status" value="1"/>
</dbReference>
<organism evidence="3">
    <name type="scientific">Chromera velia CCMP2878</name>
    <dbReference type="NCBI Taxonomy" id="1169474"/>
    <lineage>
        <taxon>Eukaryota</taxon>
        <taxon>Sar</taxon>
        <taxon>Alveolata</taxon>
        <taxon>Colpodellida</taxon>
        <taxon>Chromeraceae</taxon>
        <taxon>Chromera</taxon>
    </lineage>
</organism>
<feature type="domain" description="Haem-binding uptake Tiki superfamily ChaN" evidence="2">
    <location>
        <begin position="159"/>
        <end position="337"/>
    </location>
</feature>
<name>A0A0G4GP38_9ALVE</name>
<accession>A0A0G4GP38</accession>
<sequence>MRVGRVFGGFLCFVGAGAFVRPPRFFTCRQEPLRTRTSLHRAGNGDRSESEAPERLETASLARGSRRNALVRQAGLGVSAAVSAVSSFSPAASAALPQSSDPGFKWTPEWASRKIKSQTASWDLSDVVDAIDSSEHMRLSNGEREMVLNRKAMAELSKKDLRDADFILLGEDHQNWEDHAVQLMAIEYLTSIDRDANWALGLEMCLASQQSILDDYTGSSMPFAQVVQNLDWDNTWRYDPQMYYPIFDYAKNNGIRLVGLNIPEVFVSLVAQSGYDDLQQTFPMLPWPQMVLDVPEHKKYFVQGVAESHGLNNLDNMYQAYTLWEESMAERAASWFKFEQDAIYEFERFRKLRSQRRWGERKEVPRSIAECGAGLSDRLARPRMIVMAGRRHVGHHSGLADRILRRLVPEEKLTKASFKDFRGDIERMEKEDEVEKDRKEAGVWGLFGQESPEQADRKSNQRIQALVEQGFKAKPEKLPLPKVRTLARYDPTETALTPGSVLSTLDWTFTSEPKDWPGLVAYMKKSKSQLSRELSLVEKREREARRKVQEMQARQKKLLEQAAKGQMPGGGRLPDPYGGVEDDGGDGRGGRLLPEQMKGQSFEARGPSPGVSSEGSFELLADLRSRQAQTLAGGDREGGVMRPSAALREIAHRTPLSGEKGAGGEGWPSVAGLGPLKSRAAGYVMSFKKPDMAYGVPRFIIDGDPNDPQMIMVNATQIHTHLEEYLKTLHVQTSTPLITYESFGFVGGDDIYYMEFASNLTAMNAYFQLMISPPWCFRGERVEFELKKLNSLVSQPADQPVSKFFSQFFRQSV</sequence>
<dbReference type="Pfam" id="PF04187">
    <property type="entry name" value="Cofac_haem_bdg"/>
    <property type="match status" value="1"/>
</dbReference>